<evidence type="ECO:0000313" key="3">
    <source>
        <dbReference type="EMBL" id="QIW99516.1"/>
    </source>
</evidence>
<feature type="compositionally biased region" description="Low complexity" evidence="1">
    <location>
        <begin position="25"/>
        <end position="35"/>
    </location>
</feature>
<evidence type="ECO:0000256" key="2">
    <source>
        <dbReference type="SAM" id="SignalP"/>
    </source>
</evidence>
<dbReference type="EMBL" id="CP051141">
    <property type="protein sequence ID" value="QIW99516.1"/>
    <property type="molecule type" value="Genomic_DNA"/>
</dbReference>
<organism evidence="3 4">
    <name type="scientific">Peltaster fructicola</name>
    <dbReference type="NCBI Taxonomy" id="286661"/>
    <lineage>
        <taxon>Eukaryota</taxon>
        <taxon>Fungi</taxon>
        <taxon>Dikarya</taxon>
        <taxon>Ascomycota</taxon>
        <taxon>Pezizomycotina</taxon>
        <taxon>Dothideomycetes</taxon>
        <taxon>Dothideomycetes incertae sedis</taxon>
        <taxon>Peltaster</taxon>
    </lineage>
</organism>
<evidence type="ECO:0000313" key="4">
    <source>
        <dbReference type="Proteomes" id="UP000503462"/>
    </source>
</evidence>
<dbReference type="AlphaFoldDB" id="A0A6H0XXL8"/>
<gene>
    <name evidence="3" type="ORF">AMS68_005034</name>
</gene>
<keyword evidence="2" id="KW-0732">Signal</keyword>
<feature type="signal peptide" evidence="2">
    <location>
        <begin position="1"/>
        <end position="19"/>
    </location>
</feature>
<feature type="compositionally biased region" description="Low complexity" evidence="1">
    <location>
        <begin position="60"/>
        <end position="73"/>
    </location>
</feature>
<keyword evidence="4" id="KW-1185">Reference proteome</keyword>
<evidence type="ECO:0000256" key="1">
    <source>
        <dbReference type="SAM" id="MobiDB-lite"/>
    </source>
</evidence>
<feature type="chain" id="PRO_5026013429" description="EF-hand domain-containing protein" evidence="2">
    <location>
        <begin position="20"/>
        <end position="453"/>
    </location>
</feature>
<reference evidence="3 4" key="1">
    <citation type="journal article" date="2016" name="Sci. Rep.">
        <title>Peltaster fructicola genome reveals evolution from an invasive phytopathogen to an ectophytic parasite.</title>
        <authorList>
            <person name="Xu C."/>
            <person name="Chen H."/>
            <person name="Gleason M.L."/>
            <person name="Xu J.R."/>
            <person name="Liu H."/>
            <person name="Zhang R."/>
            <person name="Sun G."/>
        </authorList>
    </citation>
    <scope>NUCLEOTIDE SEQUENCE [LARGE SCALE GENOMIC DNA]</scope>
    <source>
        <strain evidence="3 4">LNHT1506</strain>
    </source>
</reference>
<feature type="region of interest" description="Disordered" evidence="1">
    <location>
        <begin position="25"/>
        <end position="108"/>
    </location>
</feature>
<accession>A0A6H0XXL8</accession>
<proteinExistence type="predicted"/>
<dbReference type="Proteomes" id="UP000503462">
    <property type="component" value="Chromosome 3"/>
</dbReference>
<protein>
    <recommendedName>
        <fullName evidence="5">EF-hand domain-containing protein</fullName>
    </recommendedName>
</protein>
<name>A0A6H0XXL8_9PEZI</name>
<sequence>MVQIKQLILAPVLLSAVIAAPIQSSASSNTSLTSAKPTPAIGPGGGPVDGFYTRNPVSVPTKKPAQAPTQAPAGSPTRVPAKSPTKAPSRCHVQTHAKGPGKDSDRIPAKTGISARNALFGRDVSDEELATALDTALQSMASEDGKLVARDPFFGLLKQLFGLGRRDVSDTELDTALQGMASEDGKLMARDPFFGLLKKLFGLGRRDLSDAELAAELDAALQSITSEDGKLVARDPIIGLLKQLFGLGRRDNPADAELAAELDAKLDAALQSITSEDGKLVARDPIIGLLKQLFGLGRRDISEPELENAVEGMAGDLQELESALKAIAPAGQVQARDALLPFLFKAIPTVLGMFSNKKSGRDVAEVANVSEADLQALENALKAMVPAGQVQARDPLFPFLFKMLPTILGAGSDKKSSRDVADIANVSEADLKELENALKSMIPADKLQSRETR</sequence>
<evidence type="ECO:0008006" key="5">
    <source>
        <dbReference type="Google" id="ProtNLM"/>
    </source>
</evidence>